<evidence type="ECO:0000256" key="9">
    <source>
        <dbReference type="RuleBase" id="RU003640"/>
    </source>
</evidence>
<accession>A0AA86IR99</accession>
<keyword evidence="4 9" id="KW-0813">Transport</keyword>
<proteinExistence type="inferred from homology"/>
<evidence type="ECO:0000256" key="3">
    <source>
        <dbReference type="ARBA" id="ARBA00021007"/>
    </source>
</evidence>
<dbReference type="Gene3D" id="1.20.58.1610">
    <property type="entry name" value="NADH:ubiquinone/plastoquinone oxidoreductase, chain 3"/>
    <property type="match status" value="1"/>
</dbReference>
<comment type="subcellular location">
    <subcellularLocation>
        <location evidence="1">Membrane</location>
    </subcellularLocation>
    <subcellularLocation>
        <location evidence="9">Mitochondrion membrane</location>
        <topology evidence="9">Multi-pass membrane protein</topology>
    </subcellularLocation>
</comment>
<feature type="transmembrane region" description="Helical" evidence="9">
    <location>
        <begin position="46"/>
        <end position="70"/>
    </location>
</feature>
<dbReference type="GO" id="GO:0008137">
    <property type="term" value="F:NADH dehydrogenase (ubiquinone) activity"/>
    <property type="evidence" value="ECO:0007669"/>
    <property type="project" value="UniProtKB-UniRule"/>
</dbReference>
<protein>
    <recommendedName>
        <fullName evidence="3 9">NADH-ubiquinone oxidoreductase chain 3</fullName>
        <ecNumber evidence="9">7.1.1.2</ecNumber>
    </recommendedName>
</protein>
<geneLocation type="mitochondrion" evidence="11"/>
<evidence type="ECO:0000256" key="4">
    <source>
        <dbReference type="ARBA" id="ARBA00022448"/>
    </source>
</evidence>
<reference evidence="11" key="1">
    <citation type="submission" date="2020-10" db="EMBL/GenBank/DDBJ databases">
        <title>Nuclear ribosomal and mitochondrial DNA copy number and intra-individual variation in the tunicate zooplankton salps.</title>
        <authorList>
            <person name="Goodall-Copestake W.P."/>
        </authorList>
    </citation>
    <scope>NUCLEOTIDE SEQUENCE</scope>
    <source>
        <strain evidence="11">E20_Im1</strain>
        <tissue evidence="11">Muscle</tissue>
    </source>
</reference>
<keyword evidence="9 11" id="KW-0496">Mitochondrion</keyword>
<keyword evidence="7 9" id="KW-0472">Membrane</keyword>
<comment type="catalytic activity">
    <reaction evidence="8 9">
        <text>a ubiquinone + NADH + 5 H(+)(in) = a ubiquinol + NAD(+) + 4 H(+)(out)</text>
        <dbReference type="Rhea" id="RHEA:29091"/>
        <dbReference type="Rhea" id="RHEA-COMP:9565"/>
        <dbReference type="Rhea" id="RHEA-COMP:9566"/>
        <dbReference type="ChEBI" id="CHEBI:15378"/>
        <dbReference type="ChEBI" id="CHEBI:16389"/>
        <dbReference type="ChEBI" id="CHEBI:17976"/>
        <dbReference type="ChEBI" id="CHEBI:57540"/>
        <dbReference type="ChEBI" id="CHEBI:57945"/>
        <dbReference type="EC" id="7.1.1.2"/>
    </reaction>
</comment>
<dbReference type="AlphaFoldDB" id="A0AA86IR99"/>
<feature type="signal peptide" evidence="10">
    <location>
        <begin position="1"/>
        <end position="18"/>
    </location>
</feature>
<keyword evidence="6 9" id="KW-1133">Transmembrane helix</keyword>
<evidence type="ECO:0000256" key="7">
    <source>
        <dbReference type="ARBA" id="ARBA00023136"/>
    </source>
</evidence>
<feature type="transmembrane region" description="Helical" evidence="9">
    <location>
        <begin position="82"/>
        <end position="105"/>
    </location>
</feature>
<keyword evidence="9" id="KW-0679">Respiratory chain</keyword>
<keyword evidence="10" id="KW-0732">Signal</keyword>
<keyword evidence="9" id="KW-0249">Electron transport</keyword>
<dbReference type="InterPro" id="IPR038430">
    <property type="entry name" value="NDAH_ubi_oxred_su3_sf"/>
</dbReference>
<evidence type="ECO:0000256" key="10">
    <source>
        <dbReference type="SAM" id="SignalP"/>
    </source>
</evidence>
<dbReference type="EMBL" id="LC590029">
    <property type="protein sequence ID" value="BCM73289.1"/>
    <property type="molecule type" value="Genomic_DNA"/>
</dbReference>
<keyword evidence="5 9" id="KW-0812">Transmembrane</keyword>
<dbReference type="EC" id="7.1.1.2" evidence="9"/>
<feature type="chain" id="PRO_5041649230" description="NADH-ubiquinone oxidoreductase chain 3" evidence="10">
    <location>
        <begin position="19"/>
        <end position="110"/>
    </location>
</feature>
<evidence type="ECO:0000256" key="5">
    <source>
        <dbReference type="ARBA" id="ARBA00022692"/>
    </source>
</evidence>
<comment type="similarity">
    <text evidence="2 9">Belongs to the complex I subunit 3 family.</text>
</comment>
<keyword evidence="9" id="KW-0520">NAD</keyword>
<evidence type="ECO:0000256" key="8">
    <source>
        <dbReference type="ARBA" id="ARBA00049551"/>
    </source>
</evidence>
<evidence type="ECO:0000256" key="6">
    <source>
        <dbReference type="ARBA" id="ARBA00022989"/>
    </source>
</evidence>
<keyword evidence="9" id="KW-1278">Translocase</keyword>
<evidence type="ECO:0000256" key="1">
    <source>
        <dbReference type="ARBA" id="ARBA00004370"/>
    </source>
</evidence>
<sequence>MFSFIISMLLVLTGVFYALTFATQFNMEGTDNSMFECGFEQFKGKISYSLQFFTLALSFIAFDYEIFLLLPMAGLLHQYPSSCITSLVIMAILTFLLMIEMGYMVDSYLW</sequence>
<organism evidence="11">
    <name type="scientific">Ihlea magalhanica</name>
    <dbReference type="NCBI Taxonomy" id="2781116"/>
    <lineage>
        <taxon>Eukaryota</taxon>
        <taxon>Metazoa</taxon>
        <taxon>Chordata</taxon>
        <taxon>Tunicata</taxon>
        <taxon>Thaliacea</taxon>
        <taxon>Salpida</taxon>
        <taxon>Salpidae</taxon>
        <taxon>Ihlea</taxon>
    </lineage>
</organism>
<gene>
    <name evidence="11" type="primary">nad3</name>
</gene>
<dbReference type="GO" id="GO:0031966">
    <property type="term" value="C:mitochondrial membrane"/>
    <property type="evidence" value="ECO:0007669"/>
    <property type="project" value="UniProtKB-SubCell"/>
</dbReference>
<dbReference type="InterPro" id="IPR000440">
    <property type="entry name" value="NADH_UbQ/plastoQ_OxRdtase_su3"/>
</dbReference>
<dbReference type="Pfam" id="PF00507">
    <property type="entry name" value="Oxidored_q4"/>
    <property type="match status" value="1"/>
</dbReference>
<evidence type="ECO:0000313" key="11">
    <source>
        <dbReference type="EMBL" id="BCM73289.1"/>
    </source>
</evidence>
<evidence type="ECO:0000256" key="2">
    <source>
        <dbReference type="ARBA" id="ARBA00008472"/>
    </source>
</evidence>
<keyword evidence="9" id="KW-0830">Ubiquinone</keyword>
<name>A0AA86IR99_9UROC</name>
<comment type="function">
    <text evidence="9">Core subunit of the mitochondrial membrane respiratory chain NADH dehydrogenase (Complex I) which catalyzes electron transfer from NADH through the respiratory chain, using ubiquinone as an electron acceptor. Essential for the catalytic activity of complex I.</text>
</comment>